<comment type="caution">
    <text evidence="6">The sequence shown here is derived from an EMBL/GenBank/DDBJ whole genome shotgun (WGS) entry which is preliminary data.</text>
</comment>
<sequence length="1016" mass="104302">MKLSRSTAGATAIILGALLASSLVPLGAAAAPLPVPDGSAADSAAASCWEVKQNAPSAPSGLYWLVTPQLGAPQQFYCDQETSGGGWVLVGRGREGWSQSDEGQGTAAQVRGTVTGTGAFTPRQLSSEVIGQLLNGGRVDALSEGIRLRRATNTAGTAWQEATFKYSSPRDAWSWMFDNEQRVGAWTIGGASGSGGQTSGFGSGSDQNRIETYTGSSIGYRAGFGFGGSARGTADAASFIWAPNTSTGSPRPFTQVYLRPRLTSSIFSAIPDAGTPAYAQPGVAESAALPTVWGLTGIGGGSNPEGSVEAGAFAESNGIVYVGGNFLRVQRNSAGTGQVAQPFLAAFNVNTGEWISSFRPVINKQVKAITALPNGTIAIGGYFDTVNGQTARGFAVLNPTTGATDTRINTALINTLSGGVPFVRSLDVQGDWLYLGGSFTHLTGGTAASQVYSRGAARVSVTNGTPDRSWNPEFNGTVMSLDASSQGDRVYFAGFFSQSKQTAAVKGAVITTNGADVVPWNIQFSHVANYQQAVKEVGSKVWIGGSEHMLHSYDRASLVRETSNIGKSGGDFQAIASDGEVVYAGCHCYYTNYFGAVNWPNVGSQWTQADKISSAGAWDNATGRYVPAFSPTVSQRAGAGAWSLFVDSTGTTWFGGDYSASVTASGASQWSGGFVRFRHNDATAPTTPAGLTVKANASGDALTWTGSTDARGPVTYQVLRNDRVVATTSSLSIVLQSAPAGTRYFVRAADGAGNWSASTGVAVASANPPANPATTLIAAGSDWKYAYDATDPAAGWQSPAFDTSAWSTGAAPLGYGHGTLGTTLVAPPAPAVKPIVSYYSKEFTVADPGAFSAVTLTSRADDGVVIYVNGVEVARRNIDAGAVGFGTYANLAVSAANAVANPFTVSVPSSAFVAGRNVISAEVHANYRSTPSVSFELTAVGTVAQAAAKIAPPAKSTTGTPQTDDVVVEEPVDSEVDPPSADTGGAVTDAPAPPVVTPAPPAEPAEPPAPSPTVDE</sequence>
<dbReference type="Proteomes" id="UP000294194">
    <property type="component" value="Unassembled WGS sequence"/>
</dbReference>
<dbReference type="GO" id="GO:0005975">
    <property type="term" value="P:carbohydrate metabolic process"/>
    <property type="evidence" value="ECO:0007669"/>
    <property type="project" value="UniProtKB-ARBA"/>
</dbReference>
<dbReference type="Gene3D" id="3.90.215.10">
    <property type="entry name" value="Gamma Fibrinogen, chain A, domain 1"/>
    <property type="match status" value="1"/>
</dbReference>
<evidence type="ECO:0000259" key="5">
    <source>
        <dbReference type="PROSITE" id="PS51406"/>
    </source>
</evidence>
<evidence type="ECO:0000256" key="3">
    <source>
        <dbReference type="SAM" id="MobiDB-lite"/>
    </source>
</evidence>
<dbReference type="Gene3D" id="2.60.120.260">
    <property type="entry name" value="Galactose-binding domain-like"/>
    <property type="match status" value="1"/>
</dbReference>
<dbReference type="Gene3D" id="2.60.40.10">
    <property type="entry name" value="Immunoglobulins"/>
    <property type="match status" value="1"/>
</dbReference>
<dbReference type="InterPro" id="IPR002181">
    <property type="entry name" value="Fibrinogen_a/b/g_C_dom"/>
</dbReference>
<dbReference type="SUPFAM" id="SSF50998">
    <property type="entry name" value="Quinoprotein alcohol dehydrogenase-like"/>
    <property type="match status" value="1"/>
</dbReference>
<dbReference type="InterPro" id="IPR011047">
    <property type="entry name" value="Quinoprotein_ADH-like_sf"/>
</dbReference>
<feature type="region of interest" description="Disordered" evidence="3">
    <location>
        <begin position="949"/>
        <end position="1016"/>
    </location>
</feature>
<dbReference type="SUPFAM" id="SSF49785">
    <property type="entry name" value="Galactose-binding domain-like"/>
    <property type="match status" value="1"/>
</dbReference>
<evidence type="ECO:0000256" key="1">
    <source>
        <dbReference type="ARBA" id="ARBA00004498"/>
    </source>
</evidence>
<dbReference type="InterPro" id="IPR013783">
    <property type="entry name" value="Ig-like_fold"/>
</dbReference>
<feature type="chain" id="PRO_5020699245" description="Fibrinogen C-terminal domain-containing protein" evidence="4">
    <location>
        <begin position="31"/>
        <end position="1016"/>
    </location>
</feature>
<gene>
    <name evidence="6" type="ORF">EYE40_11625</name>
</gene>
<accession>A0A4Q9GSK7</accession>
<keyword evidence="7" id="KW-1185">Reference proteome</keyword>
<dbReference type="SUPFAM" id="SSF56496">
    <property type="entry name" value="Fibrinogen C-terminal domain-like"/>
    <property type="match status" value="1"/>
</dbReference>
<feature type="compositionally biased region" description="Pro residues" evidence="3">
    <location>
        <begin position="991"/>
        <end position="1016"/>
    </location>
</feature>
<dbReference type="EMBL" id="SISG01000001">
    <property type="protein sequence ID" value="TBN57992.1"/>
    <property type="molecule type" value="Genomic_DNA"/>
</dbReference>
<dbReference type="InterPro" id="IPR036056">
    <property type="entry name" value="Fibrinogen-like_C"/>
</dbReference>
<reference evidence="7" key="1">
    <citation type="submission" date="2019-02" db="EMBL/GenBank/DDBJ databases">
        <title>Glaciihabitans arcticus sp. nov., a psychrotolerant bacterium isolated from polar soil.</title>
        <authorList>
            <person name="Dahal R.H."/>
        </authorList>
    </citation>
    <scope>NUCLEOTIDE SEQUENCE [LARGE SCALE GENOMIC DNA]</scope>
    <source>
        <strain evidence="7">RP-3-7</strain>
    </source>
</reference>
<dbReference type="RefSeq" id="WP_130982101.1">
    <property type="nucleotide sequence ID" value="NZ_SISG01000001.1"/>
</dbReference>
<feature type="compositionally biased region" description="Acidic residues" evidence="3">
    <location>
        <begin position="966"/>
        <end position="976"/>
    </location>
</feature>
<name>A0A4Q9GSK7_9MICO</name>
<keyword evidence="4" id="KW-0732">Signal</keyword>
<evidence type="ECO:0000313" key="7">
    <source>
        <dbReference type="Proteomes" id="UP000294194"/>
    </source>
</evidence>
<organism evidence="6 7">
    <name type="scientific">Glaciihabitans arcticus</name>
    <dbReference type="NCBI Taxonomy" id="2668039"/>
    <lineage>
        <taxon>Bacteria</taxon>
        <taxon>Bacillati</taxon>
        <taxon>Actinomycetota</taxon>
        <taxon>Actinomycetes</taxon>
        <taxon>Micrococcales</taxon>
        <taxon>Microbacteriaceae</taxon>
        <taxon>Glaciihabitans</taxon>
    </lineage>
</organism>
<dbReference type="PROSITE" id="PS51406">
    <property type="entry name" value="FIBRINOGEN_C_2"/>
    <property type="match status" value="1"/>
</dbReference>
<dbReference type="NCBIfam" id="NF040941">
    <property type="entry name" value="GGGWT_bact"/>
    <property type="match status" value="1"/>
</dbReference>
<keyword evidence="2" id="KW-0272">Extracellular matrix</keyword>
<evidence type="ECO:0000256" key="2">
    <source>
        <dbReference type="ARBA" id="ARBA00022530"/>
    </source>
</evidence>
<dbReference type="AlphaFoldDB" id="A0A4Q9GSK7"/>
<protein>
    <recommendedName>
        <fullName evidence="5">Fibrinogen C-terminal domain-containing protein</fullName>
    </recommendedName>
</protein>
<proteinExistence type="predicted"/>
<feature type="domain" description="Fibrinogen C-terminal" evidence="5">
    <location>
        <begin position="39"/>
        <end position="95"/>
    </location>
</feature>
<dbReference type="InterPro" id="IPR014716">
    <property type="entry name" value="Fibrinogen_a/b/g_C_1"/>
</dbReference>
<feature type="signal peptide" evidence="4">
    <location>
        <begin position="1"/>
        <end position="30"/>
    </location>
</feature>
<dbReference type="InterPro" id="IPR008979">
    <property type="entry name" value="Galactose-bd-like_sf"/>
</dbReference>
<evidence type="ECO:0000313" key="6">
    <source>
        <dbReference type="EMBL" id="TBN57992.1"/>
    </source>
</evidence>
<comment type="subcellular location">
    <subcellularLocation>
        <location evidence="1">Secreted</location>
        <location evidence="1">Extracellular space</location>
        <location evidence="1">Extracellular matrix</location>
    </subcellularLocation>
</comment>
<evidence type="ECO:0000256" key="4">
    <source>
        <dbReference type="SAM" id="SignalP"/>
    </source>
</evidence>
<keyword evidence="2" id="KW-0964">Secreted</keyword>